<dbReference type="EMBL" id="KN832895">
    <property type="protein sequence ID" value="KIM93433.1"/>
    <property type="molecule type" value="Genomic_DNA"/>
</dbReference>
<dbReference type="Pfam" id="PF00172">
    <property type="entry name" value="Zn_clus"/>
    <property type="match status" value="1"/>
</dbReference>
<dbReference type="PROSITE" id="PS00463">
    <property type="entry name" value="ZN2_CY6_FUNGAL_1"/>
    <property type="match status" value="1"/>
</dbReference>
<keyword evidence="5" id="KW-1185">Reference proteome</keyword>
<feature type="domain" description="Zn(2)-C6 fungal-type" evidence="3">
    <location>
        <begin position="23"/>
        <end position="53"/>
    </location>
</feature>
<dbReference type="STRING" id="913774.A0A0C3C3E9"/>
<dbReference type="PANTHER" id="PTHR37534">
    <property type="entry name" value="TRANSCRIPTIONAL ACTIVATOR PROTEIN UGA3"/>
    <property type="match status" value="1"/>
</dbReference>
<evidence type="ECO:0000313" key="4">
    <source>
        <dbReference type="EMBL" id="KIM93433.1"/>
    </source>
</evidence>
<dbReference type="GO" id="GO:0008270">
    <property type="term" value="F:zinc ion binding"/>
    <property type="evidence" value="ECO:0007669"/>
    <property type="project" value="InterPro"/>
</dbReference>
<evidence type="ECO:0000256" key="2">
    <source>
        <dbReference type="ARBA" id="ARBA00023242"/>
    </source>
</evidence>
<dbReference type="InterPro" id="IPR021858">
    <property type="entry name" value="Fun_TF"/>
</dbReference>
<comment type="subcellular location">
    <subcellularLocation>
        <location evidence="1">Nucleus</location>
    </subcellularLocation>
</comment>
<dbReference type="InParanoid" id="A0A0C3C3E9"/>
<dbReference type="HOGENOM" id="CLU_018449_1_1_1"/>
<proteinExistence type="predicted"/>
<dbReference type="InterPro" id="IPR001138">
    <property type="entry name" value="Zn2Cys6_DnaBD"/>
</dbReference>
<protein>
    <recommendedName>
        <fullName evidence="3">Zn(2)-C6 fungal-type domain-containing protein</fullName>
    </recommendedName>
</protein>
<name>A0A0C3C3E9_OIDMZ</name>
<dbReference type="Gene3D" id="4.10.240.10">
    <property type="entry name" value="Zn(2)-C6 fungal-type DNA-binding domain"/>
    <property type="match status" value="1"/>
</dbReference>
<dbReference type="InterPro" id="IPR036864">
    <property type="entry name" value="Zn2-C6_fun-type_DNA-bd_sf"/>
</dbReference>
<evidence type="ECO:0000256" key="1">
    <source>
        <dbReference type="ARBA" id="ARBA00004123"/>
    </source>
</evidence>
<organism evidence="4 5">
    <name type="scientific">Oidiodendron maius (strain Zn)</name>
    <dbReference type="NCBI Taxonomy" id="913774"/>
    <lineage>
        <taxon>Eukaryota</taxon>
        <taxon>Fungi</taxon>
        <taxon>Dikarya</taxon>
        <taxon>Ascomycota</taxon>
        <taxon>Pezizomycotina</taxon>
        <taxon>Leotiomycetes</taxon>
        <taxon>Leotiomycetes incertae sedis</taxon>
        <taxon>Myxotrichaceae</taxon>
        <taxon>Oidiodendron</taxon>
    </lineage>
</organism>
<dbReference type="SUPFAM" id="SSF57701">
    <property type="entry name" value="Zn2/Cys6 DNA-binding domain"/>
    <property type="match status" value="1"/>
</dbReference>
<keyword evidence="2" id="KW-0539">Nucleus</keyword>
<dbReference type="AlphaFoldDB" id="A0A0C3C3E9"/>
<dbReference type="GO" id="GO:0005634">
    <property type="term" value="C:nucleus"/>
    <property type="evidence" value="ECO:0007669"/>
    <property type="project" value="UniProtKB-SubCell"/>
</dbReference>
<gene>
    <name evidence="4" type="ORF">OIDMADRAFT_137892</name>
</gene>
<sequence>MLHLPSALADHPLPARPTRSRLGCRTCRDKKVKCDEQHPKCRRCKRLHLDCDYTVRPRKKYIRTPNRSPAIAPGQAELAGSDLEPALGTSLSPACARILSPADYAAIRCFRLEVVAAPDTKVPEYSGPALVWVLAEKDPMVLHMVCALGARKLSLRGSMPAEEVRLHQSRAVEHYGAALRLLAAQNLAERSELDFVLATLWLMIAYEHKYEDGCGMGLRAHLQGAASLLRERARNIWSPVTRDVASISSHEGSSPQLDSDTQHGTMSPLESRMIIWIALIDGGAALNGLGGAFNDLLEVTMFSTSEYPAVSRVRAFAALQRHSDLVCQDVWGSSYPQSELVEDLEISQILCLYAECGQLRYLLSKLDVADQRPASRSASQSGMLAAAMRDVGERYGELLSVASRLELPAPGLPQRRFVKNLRHVASYYHAVRLSFFRIIHHAAPLSGKQREILREIMTMAFKAHHDEGEQAMIRVAWPLFVAALESDESLHRIWILERYEALSGTGENFRRARHALRVAFQEQQLDERRVNYAELVRRSDIDPFVL</sequence>
<dbReference type="CDD" id="cd00067">
    <property type="entry name" value="GAL4"/>
    <property type="match status" value="1"/>
</dbReference>
<reference evidence="5" key="2">
    <citation type="submission" date="2015-01" db="EMBL/GenBank/DDBJ databases">
        <title>Evolutionary Origins and Diversification of the Mycorrhizal Mutualists.</title>
        <authorList>
            <consortium name="DOE Joint Genome Institute"/>
            <consortium name="Mycorrhizal Genomics Consortium"/>
            <person name="Kohler A."/>
            <person name="Kuo A."/>
            <person name="Nagy L.G."/>
            <person name="Floudas D."/>
            <person name="Copeland A."/>
            <person name="Barry K.W."/>
            <person name="Cichocki N."/>
            <person name="Veneault-Fourrey C."/>
            <person name="LaButti K."/>
            <person name="Lindquist E.A."/>
            <person name="Lipzen A."/>
            <person name="Lundell T."/>
            <person name="Morin E."/>
            <person name="Murat C."/>
            <person name="Riley R."/>
            <person name="Ohm R."/>
            <person name="Sun H."/>
            <person name="Tunlid A."/>
            <person name="Henrissat B."/>
            <person name="Grigoriev I.V."/>
            <person name="Hibbett D.S."/>
            <person name="Martin F."/>
        </authorList>
    </citation>
    <scope>NUCLEOTIDE SEQUENCE [LARGE SCALE GENOMIC DNA]</scope>
    <source>
        <strain evidence="5">Zn</strain>
    </source>
</reference>
<evidence type="ECO:0000313" key="5">
    <source>
        <dbReference type="Proteomes" id="UP000054321"/>
    </source>
</evidence>
<dbReference type="GO" id="GO:0000976">
    <property type="term" value="F:transcription cis-regulatory region binding"/>
    <property type="evidence" value="ECO:0007669"/>
    <property type="project" value="TreeGrafter"/>
</dbReference>
<dbReference type="OrthoDB" id="648861at2759"/>
<reference evidence="4 5" key="1">
    <citation type="submission" date="2014-04" db="EMBL/GenBank/DDBJ databases">
        <authorList>
            <consortium name="DOE Joint Genome Institute"/>
            <person name="Kuo A."/>
            <person name="Martino E."/>
            <person name="Perotto S."/>
            <person name="Kohler A."/>
            <person name="Nagy L.G."/>
            <person name="Floudas D."/>
            <person name="Copeland A."/>
            <person name="Barry K.W."/>
            <person name="Cichocki N."/>
            <person name="Veneault-Fourrey C."/>
            <person name="LaButti K."/>
            <person name="Lindquist E.A."/>
            <person name="Lipzen A."/>
            <person name="Lundell T."/>
            <person name="Morin E."/>
            <person name="Murat C."/>
            <person name="Sun H."/>
            <person name="Tunlid A."/>
            <person name="Henrissat B."/>
            <person name="Grigoriev I.V."/>
            <person name="Hibbett D.S."/>
            <person name="Martin F."/>
            <person name="Nordberg H.P."/>
            <person name="Cantor M.N."/>
            <person name="Hua S.X."/>
        </authorList>
    </citation>
    <scope>NUCLEOTIDE SEQUENCE [LARGE SCALE GENOMIC DNA]</scope>
    <source>
        <strain evidence="4 5">Zn</strain>
    </source>
</reference>
<evidence type="ECO:0000259" key="3">
    <source>
        <dbReference type="PROSITE" id="PS50048"/>
    </source>
</evidence>
<dbReference type="Pfam" id="PF11951">
    <property type="entry name" value="Fungal_trans_2"/>
    <property type="match status" value="1"/>
</dbReference>
<dbReference type="Proteomes" id="UP000054321">
    <property type="component" value="Unassembled WGS sequence"/>
</dbReference>
<dbReference type="SMART" id="SM00066">
    <property type="entry name" value="GAL4"/>
    <property type="match status" value="1"/>
</dbReference>
<accession>A0A0C3C3E9</accession>
<dbReference type="PANTHER" id="PTHR37534:SF49">
    <property type="entry name" value="LYSINE BIOSYNTHESIS REGULATORY PROTEIN LYS14"/>
    <property type="match status" value="1"/>
</dbReference>
<dbReference type="GO" id="GO:0045944">
    <property type="term" value="P:positive regulation of transcription by RNA polymerase II"/>
    <property type="evidence" value="ECO:0007669"/>
    <property type="project" value="TreeGrafter"/>
</dbReference>
<dbReference type="PROSITE" id="PS50048">
    <property type="entry name" value="ZN2_CY6_FUNGAL_2"/>
    <property type="match status" value="1"/>
</dbReference>
<dbReference type="GO" id="GO:0000981">
    <property type="term" value="F:DNA-binding transcription factor activity, RNA polymerase II-specific"/>
    <property type="evidence" value="ECO:0007669"/>
    <property type="project" value="InterPro"/>
</dbReference>